<feature type="coiled-coil region" evidence="12">
    <location>
        <begin position="2588"/>
        <end position="2636"/>
    </location>
</feature>
<feature type="compositionally biased region" description="Polar residues" evidence="13">
    <location>
        <begin position="169"/>
        <end position="183"/>
    </location>
</feature>
<feature type="compositionally biased region" description="Basic and acidic residues" evidence="13">
    <location>
        <begin position="33"/>
        <end position="43"/>
    </location>
</feature>
<dbReference type="CDD" id="cd09274">
    <property type="entry name" value="RNase_HI_RT_Ty3"/>
    <property type="match status" value="1"/>
</dbReference>
<evidence type="ECO:0000259" key="15">
    <source>
        <dbReference type="PROSITE" id="PS50878"/>
    </source>
</evidence>
<dbReference type="EC" id="2.7.7.49" evidence="1"/>
<sequence>MSYAVNNMPISPSHRITTLATLVTAAPGGTAGECDKPKRDKPVLPESSIRTRSQTRKAKEEELSTLAASTTASTSAPTSASTSASTTASTSASTTASTSASTTATTTAPRKPKKPYSWPTKSTKAKKSTRSTKSTGNKEVKVEVEEPPVEEPPVEETTAEETLIAPKENSPSNTKGFFTTLLNFNPFGKSTAAEEDKQETTENQGIPTTPPGKSVRVNPFDIDLSDSELFGSIFSSTPISSPSSQLTPPFSALLSPISSSPLSSPFVSANSSPNFSPPESESGSETLTVRHFQLNSSIASSSKMSLNGEQNEQKPVLSDSEFDDNDQCAMDGPRLRVNSKKIWKDTADIIRLLEKSTKKFKDGRAADLVVWLNDVGKLLRLINVPAKTGIPLMPFFLENPARERFNTLKEDELTSWKTMSDAFVKLHECEADKEVALQEMATLVQGKLSIREFAEKIKRVGSYAYDDLETVSRERLMASQFLNGVHRNIRTEIRRLPTVPRTLRDMTLQAEKISRLLKIEAEEEEGDAMIAAVQFYHQKQQGGFNSNQNQGFNGNPNQGFNSHQNQGFNGPNRGNSRGRGGNRGRFGRRGNGNGFQGFQGFSGFQGNGFQQQQFQPQQFQNQQYQQHQFHPQQQFQQQQQQQPTGFPQITNGTTHGNRGNQGNQPRANINSISNFLMGLMMVFALFHGAAASSSHQICGFGVNGNTFIPPPIIPCIFNNELQLRRHQVNVFVARSEVNQLEAVKCFKTEIEAKTFGILSIYHRTVAEVGKQLEVPEEECRRAASEKKFDGGKLEEISPGMWRSNSLGTEINNKTLWFGSYVNHVLEFTLQTGHVGTLDGSTIVSDLGSMETCSWESGSCRTGQATIVWMPQSPRRECPFRSAYSTEAILDLNHVALEETGVFSRIDKDLRKLNQIKDDCYLNEALLTDDGLLIEFPDHFHRRPKHQFLRDEPFWIRKRREVAGIKGAGGEWIQFEIGQNFSTPIVWKVLGVRRLEEAPKLTNPIDNADILKEFKMYNVSNQLLSTRTKFYPEDRKHPQGEMVIALKAIRIAQYAWRERRRLTQLKRELTREERTMLGLIDSKDAFMFDPLLEREFGPSAADFLHLDSKYVAPRFDEAKLKSQPDIRPLDEASWSPPIAPTRPATTTTTIIRSTTTDMTTTTTTTTMPPPNVKPPSHQSKTTTSQLPQDVIIEDSMDRSSISKKSIQESFVDTCKDQFATASLFETLLSIDPTAAVRHLLKRKDVSAKRVGDTLMVSKCRTVTPSTIHWDRKVNDTCYDLIPVIVDGDLWFQLPGSDDLVGKAVVIPCNERPPGIRLENNRWIGAENREVNPQQLNRPNKITQDQFLLDAPKTFYTTMDEETGVSTGADKEKERRASRYQRDLENSLIQGGYLSDGLEFIKNTTSKVHKSAKEIYKSTVTSIGKGLEKVFFSVVQLLMWIAAPVIVILLFICFIYLYFKFRAFRRAAKLTKRATRETANVAIGLATQATQALARINNVHMDQRAHYEPVVAADDYPVIKINAVVNKCRFKIAKLPHIDVNMEGKILEALVDSGAAVSYMPLSSVRTKINSTTVPPAQAANGSSIPFLGTTQATIKIGDFYIPHTFLVSRDGDCPAPLLLGTDFVNEINKNHDFSINVHKGYVKIGTCEIQLNAVTVEEKIEVFPQKETIIEPQSEAVIPAIIPNYTEDMGTELYMEDTQEDSDDVYAVGRVLVRVGPKGKTMVQVFNPSSTSVRLKKNKPIAIGSKIGQVKTMNEVRGSPEADWESKLPKLPQETPKNFRISDWVDLSKSKLTENQKEVLRVIIDAHAEAFVGPDGILGEYTGPIKHRIDLEEGCKIPQTKIYRIPLEKREEIGKQIRLMLEQRIIRPSNSPFLAPIVLVRKSDGITWRFTVDFRGLNAVTKPVQSVIPNIQEILDLCGGQELYTSLDFQSGFHQILVEPEHCQRTAFACFLGAFEYLRMPMGLKGSPGTFQRCMNLLIEQVRARIFVYIDDVIITSGSVEEHLQDIDEVLGKIEQIGMKLKAEKSKFAMSEISFLGFLVSKDGIKPDPAKTKAVTDFPRPKTVKDVRAFIGMASFYRRFVNNFSKIAAPIIELTKKDEKFEWTSERQQAFQQLKDALTTEPILVAPRLGKPFVIEVDASGKGVGAVLYQQQGDDEKDLRVVAYASRVYNRFEKNYPAIELEALGLVFAAKTFRPYIDGAHTTIITDHSPLKSLMYRKELAGRLGKYQLTIQDMNINIQYRPGKQNIVCDTLSRYHPEKKEDAEATPDKQNTKKRGKIATADVPPAINALTSNHNIDFAKVREEQSKDERILDMANNLKKFTIHDDVVFLRTPEKEWIILLPPKSQYGKELTKMIHESLFESAHLGFEKTLQRVKSIATWKGMHQSIQKVVERCAVCQQNKDSAKLRIRAKLGRFEKTTSPFERVHSDYIGPLPETTQRSRYIAVFVDAFSKFIIAEPVQDQTAEVLCSVFKDRVVARFGTPKLLVTDQGTNYTSHVFRDLLKSLKVEHKMSTPYHHEANGQVERANQTIEVMIRQIEDKDEWDKELQTLVHAYNNAINTTTGVSPHVVMHGQEARSPLRNALPPKDHAENVNDHVQTLKETHEVLQKECHANIEKKTRKQEEIHDNKNNLNDVEIKIGDKVWIREARYNKIGKQFLGPYLVTDVQNPNVTVQHSGPNTRSKTEKTRTVHKNRCKVYKSEEKEVPTTPEDPAEE</sequence>
<dbReference type="InterPro" id="IPR001584">
    <property type="entry name" value="Integrase_cat-core"/>
</dbReference>
<dbReference type="SUPFAM" id="SSF50630">
    <property type="entry name" value="Acid proteases"/>
    <property type="match status" value="1"/>
</dbReference>
<keyword evidence="3" id="KW-0548">Nucleotidyltransferase</keyword>
<dbReference type="Pfam" id="PF00078">
    <property type="entry name" value="RVT_1"/>
    <property type="match status" value="1"/>
</dbReference>
<feature type="compositionally biased region" description="Acidic residues" evidence="13">
    <location>
        <begin position="145"/>
        <end position="159"/>
    </location>
</feature>
<keyword evidence="14" id="KW-0812">Transmembrane</keyword>
<dbReference type="PROSITE" id="PS50878">
    <property type="entry name" value="RT_POL"/>
    <property type="match status" value="1"/>
</dbReference>
<dbReference type="GO" id="GO:0004190">
    <property type="term" value="F:aspartic-type endopeptidase activity"/>
    <property type="evidence" value="ECO:0007669"/>
    <property type="project" value="InterPro"/>
</dbReference>
<evidence type="ECO:0000256" key="12">
    <source>
        <dbReference type="SAM" id="Coils"/>
    </source>
</evidence>
<feature type="region of interest" description="Disordered" evidence="13">
    <location>
        <begin position="1126"/>
        <end position="1186"/>
    </location>
</feature>
<dbReference type="InterPro" id="IPR000477">
    <property type="entry name" value="RT_dom"/>
</dbReference>
<dbReference type="Gene3D" id="1.20.5.1890">
    <property type="match status" value="1"/>
</dbReference>
<dbReference type="FunFam" id="3.30.420.10:FF:000032">
    <property type="entry name" value="Retrovirus-related Pol polyprotein from transposon 297-like Protein"/>
    <property type="match status" value="1"/>
</dbReference>
<dbReference type="InterPro" id="IPR041588">
    <property type="entry name" value="Integrase_H2C2"/>
</dbReference>
<gene>
    <name evidence="17" type="ORF">CRE_26779</name>
</gene>
<dbReference type="STRING" id="31234.E3NDN8"/>
<feature type="region of interest" description="Disordered" evidence="13">
    <location>
        <begin position="263"/>
        <end position="285"/>
    </location>
</feature>
<name>E3NDN8_CAERE</name>
<keyword evidence="2" id="KW-0808">Transferase</keyword>
<dbReference type="Gene3D" id="3.30.70.270">
    <property type="match status" value="2"/>
</dbReference>
<feature type="region of interest" description="Disordered" evidence="13">
    <location>
        <begin position="301"/>
        <end position="325"/>
    </location>
</feature>
<feature type="transmembrane region" description="Helical" evidence="14">
    <location>
        <begin position="1435"/>
        <end position="1457"/>
    </location>
</feature>
<dbReference type="FunFam" id="3.30.70.270:FF:000020">
    <property type="entry name" value="Transposon Tf2-6 polyprotein-like Protein"/>
    <property type="match status" value="1"/>
</dbReference>
<keyword evidence="6" id="KW-0378">Hydrolase</keyword>
<feature type="domain" description="Integrase catalytic" evidence="16">
    <location>
        <begin position="2416"/>
        <end position="2585"/>
    </location>
</feature>
<evidence type="ECO:0000256" key="10">
    <source>
        <dbReference type="ARBA" id="ARBA00022918"/>
    </source>
</evidence>
<dbReference type="FunFam" id="3.10.20.370:FF:000001">
    <property type="entry name" value="Retrovirus-related Pol polyprotein from transposon 17.6-like protein"/>
    <property type="match status" value="1"/>
</dbReference>
<keyword evidence="14" id="KW-0472">Membrane</keyword>
<reference evidence="17" key="1">
    <citation type="submission" date="2007-07" db="EMBL/GenBank/DDBJ databases">
        <title>PCAP assembly of the Caenorhabditis remanei genome.</title>
        <authorList>
            <consortium name="The Caenorhabditis remanei Sequencing Consortium"/>
            <person name="Wilson R.K."/>
        </authorList>
    </citation>
    <scope>NUCLEOTIDE SEQUENCE [LARGE SCALE GENOMIC DNA]</scope>
    <source>
        <strain evidence="17">PB4641</strain>
    </source>
</reference>
<protein>
    <recommendedName>
        <fullName evidence="1">RNA-directed DNA polymerase</fullName>
        <ecNumber evidence="1">2.7.7.49</ecNumber>
    </recommendedName>
</protein>
<feature type="compositionally biased region" description="Low complexity" evidence="13">
    <location>
        <begin position="598"/>
        <end position="648"/>
    </location>
</feature>
<evidence type="ECO:0000313" key="18">
    <source>
        <dbReference type="Proteomes" id="UP000008281"/>
    </source>
</evidence>
<dbReference type="InParanoid" id="E3NDN8"/>
<proteinExistence type="predicted"/>
<dbReference type="Gene3D" id="3.10.10.10">
    <property type="entry name" value="HIV Type 1 Reverse Transcriptase, subunit A, domain 1"/>
    <property type="match status" value="1"/>
</dbReference>
<dbReference type="GO" id="GO:0004519">
    <property type="term" value="F:endonuclease activity"/>
    <property type="evidence" value="ECO:0007669"/>
    <property type="project" value="UniProtKB-KW"/>
</dbReference>
<evidence type="ECO:0000256" key="13">
    <source>
        <dbReference type="SAM" id="MobiDB-lite"/>
    </source>
</evidence>
<dbReference type="InterPro" id="IPR041577">
    <property type="entry name" value="RT_RNaseH_2"/>
</dbReference>
<evidence type="ECO:0000256" key="1">
    <source>
        <dbReference type="ARBA" id="ARBA00012493"/>
    </source>
</evidence>
<dbReference type="PANTHER" id="PTHR37984">
    <property type="entry name" value="PROTEIN CBG26694"/>
    <property type="match status" value="1"/>
</dbReference>
<dbReference type="Pfam" id="PF17919">
    <property type="entry name" value="RT_RNaseH_2"/>
    <property type="match status" value="1"/>
</dbReference>
<dbReference type="PROSITE" id="PS50994">
    <property type="entry name" value="INTEGRASE"/>
    <property type="match status" value="1"/>
</dbReference>
<dbReference type="InterPro" id="IPR036397">
    <property type="entry name" value="RNaseH_sf"/>
</dbReference>
<feature type="compositionally biased region" description="Low complexity" evidence="13">
    <location>
        <begin position="1140"/>
        <end position="1165"/>
    </location>
</feature>
<dbReference type="InterPro" id="IPR050951">
    <property type="entry name" value="Retrovirus_Pol_polyprotein"/>
</dbReference>
<organism evidence="18">
    <name type="scientific">Caenorhabditis remanei</name>
    <name type="common">Caenorhabditis vulgaris</name>
    <dbReference type="NCBI Taxonomy" id="31234"/>
    <lineage>
        <taxon>Eukaryota</taxon>
        <taxon>Metazoa</taxon>
        <taxon>Ecdysozoa</taxon>
        <taxon>Nematoda</taxon>
        <taxon>Chromadorea</taxon>
        <taxon>Rhabditida</taxon>
        <taxon>Rhabditina</taxon>
        <taxon>Rhabditomorpha</taxon>
        <taxon>Rhabditoidea</taxon>
        <taxon>Rhabditidae</taxon>
        <taxon>Peloderinae</taxon>
        <taxon>Caenorhabditis</taxon>
    </lineage>
</organism>
<feature type="region of interest" description="Disordered" evidence="13">
    <location>
        <begin position="2668"/>
        <end position="2713"/>
    </location>
</feature>
<keyword evidence="5" id="KW-0255">Endonuclease</keyword>
<dbReference type="Gene3D" id="3.30.420.10">
    <property type="entry name" value="Ribonuclease H-like superfamily/Ribonuclease H"/>
    <property type="match status" value="1"/>
</dbReference>
<feature type="domain" description="Reverse transcriptase" evidence="15">
    <location>
        <begin position="1860"/>
        <end position="2039"/>
    </location>
</feature>
<evidence type="ECO:0000256" key="4">
    <source>
        <dbReference type="ARBA" id="ARBA00022722"/>
    </source>
</evidence>
<dbReference type="CDD" id="cd01647">
    <property type="entry name" value="RT_LTR"/>
    <property type="match status" value="1"/>
</dbReference>
<dbReference type="GO" id="GO:0042575">
    <property type="term" value="C:DNA polymerase complex"/>
    <property type="evidence" value="ECO:0007669"/>
    <property type="project" value="UniProtKB-ARBA"/>
</dbReference>
<dbReference type="InterPro" id="IPR001969">
    <property type="entry name" value="Aspartic_peptidase_AS"/>
</dbReference>
<dbReference type="eggNOG" id="KOG0017">
    <property type="taxonomic scope" value="Eukaryota"/>
</dbReference>
<dbReference type="CDD" id="cd00303">
    <property type="entry name" value="retropepsin_like"/>
    <property type="match status" value="1"/>
</dbReference>
<evidence type="ECO:0000256" key="9">
    <source>
        <dbReference type="ARBA" id="ARBA00022908"/>
    </source>
</evidence>
<evidence type="ECO:0000256" key="14">
    <source>
        <dbReference type="SAM" id="Phobius"/>
    </source>
</evidence>
<keyword evidence="11" id="KW-0511">Multifunctional enzyme</keyword>
<dbReference type="Pfam" id="PF00665">
    <property type="entry name" value="rve"/>
    <property type="match status" value="1"/>
</dbReference>
<feature type="compositionally biased region" description="Polar residues" evidence="13">
    <location>
        <begin position="2668"/>
        <end position="2679"/>
    </location>
</feature>
<evidence type="ECO:0000256" key="7">
    <source>
        <dbReference type="ARBA" id="ARBA00022842"/>
    </source>
</evidence>
<dbReference type="Gene3D" id="3.10.20.370">
    <property type="match status" value="1"/>
</dbReference>
<evidence type="ECO:0000256" key="6">
    <source>
        <dbReference type="ARBA" id="ARBA00022801"/>
    </source>
</evidence>
<feature type="compositionally biased region" description="Low complexity" evidence="13">
    <location>
        <begin position="64"/>
        <end position="108"/>
    </location>
</feature>
<keyword evidence="4" id="KW-0540">Nuclease</keyword>
<evidence type="ECO:0000256" key="2">
    <source>
        <dbReference type="ARBA" id="ARBA00022679"/>
    </source>
</evidence>
<feature type="region of interest" description="Disordered" evidence="13">
    <location>
        <begin position="27"/>
        <end position="219"/>
    </location>
</feature>
<keyword evidence="18" id="KW-1185">Reference proteome</keyword>
<dbReference type="Gene3D" id="2.40.70.10">
    <property type="entry name" value="Acid Proteases"/>
    <property type="match status" value="1"/>
</dbReference>
<dbReference type="PROSITE" id="PS00141">
    <property type="entry name" value="ASP_PROTEASE"/>
    <property type="match status" value="1"/>
</dbReference>
<dbReference type="InterPro" id="IPR021109">
    <property type="entry name" value="Peptidase_aspartic_dom_sf"/>
</dbReference>
<dbReference type="Pfam" id="PF03732">
    <property type="entry name" value="Retrotrans_gag"/>
    <property type="match status" value="1"/>
</dbReference>
<dbReference type="InterPro" id="IPR043128">
    <property type="entry name" value="Rev_trsase/Diguanyl_cyclase"/>
</dbReference>
<dbReference type="SUPFAM" id="SSF161008">
    <property type="entry name" value="Viral glycoprotein ectodomain-like"/>
    <property type="match status" value="1"/>
</dbReference>
<feature type="compositionally biased region" description="Low complexity" evidence="13">
    <location>
        <begin position="544"/>
        <end position="575"/>
    </location>
</feature>
<dbReference type="InterPro" id="IPR012337">
    <property type="entry name" value="RNaseH-like_sf"/>
</dbReference>
<dbReference type="EMBL" id="DS268612">
    <property type="protein sequence ID" value="EFO94097.1"/>
    <property type="molecule type" value="Genomic_DNA"/>
</dbReference>
<keyword evidence="14" id="KW-1133">Transmembrane helix</keyword>
<evidence type="ECO:0000259" key="16">
    <source>
        <dbReference type="PROSITE" id="PS50994"/>
    </source>
</evidence>
<dbReference type="InterPro" id="IPR005162">
    <property type="entry name" value="Retrotrans_gag_dom"/>
</dbReference>
<dbReference type="PANTHER" id="PTHR37984:SF5">
    <property type="entry name" value="PROTEIN NYNRIN-LIKE"/>
    <property type="match status" value="1"/>
</dbReference>
<feature type="compositionally biased region" description="Polar residues" evidence="13">
    <location>
        <begin position="1175"/>
        <end position="1186"/>
    </location>
</feature>
<dbReference type="GO" id="GO:0006508">
    <property type="term" value="P:proteolysis"/>
    <property type="evidence" value="ECO:0007669"/>
    <property type="project" value="InterPro"/>
</dbReference>
<dbReference type="OrthoDB" id="5851822at2759"/>
<dbReference type="GO" id="GO:0015074">
    <property type="term" value="P:DNA integration"/>
    <property type="evidence" value="ECO:0007669"/>
    <property type="project" value="UniProtKB-KW"/>
</dbReference>
<dbReference type="SUPFAM" id="SSF56672">
    <property type="entry name" value="DNA/RNA polymerases"/>
    <property type="match status" value="1"/>
</dbReference>
<evidence type="ECO:0000313" key="17">
    <source>
        <dbReference type="EMBL" id="EFO94097.1"/>
    </source>
</evidence>
<dbReference type="SUPFAM" id="SSF53098">
    <property type="entry name" value="Ribonuclease H-like"/>
    <property type="match status" value="1"/>
</dbReference>
<dbReference type="Proteomes" id="UP000008281">
    <property type="component" value="Unassembled WGS sequence"/>
</dbReference>
<keyword evidence="12" id="KW-0175">Coiled coil</keyword>
<keyword evidence="9" id="KW-0229">DNA integration</keyword>
<evidence type="ECO:0000256" key="11">
    <source>
        <dbReference type="ARBA" id="ARBA00023268"/>
    </source>
</evidence>
<dbReference type="OMA" id="KECHANI"/>
<accession>E3NDN8</accession>
<dbReference type="Pfam" id="PF17921">
    <property type="entry name" value="Integrase_H2C2"/>
    <property type="match status" value="1"/>
</dbReference>
<dbReference type="Gene3D" id="1.10.340.70">
    <property type="match status" value="1"/>
</dbReference>
<dbReference type="GO" id="GO:0003964">
    <property type="term" value="F:RNA-directed DNA polymerase activity"/>
    <property type="evidence" value="ECO:0007669"/>
    <property type="project" value="UniProtKB-KW"/>
</dbReference>
<dbReference type="GO" id="GO:0003723">
    <property type="term" value="F:RNA binding"/>
    <property type="evidence" value="ECO:0007669"/>
    <property type="project" value="UniProtKB-KW"/>
</dbReference>
<evidence type="ECO:0000256" key="3">
    <source>
        <dbReference type="ARBA" id="ARBA00022695"/>
    </source>
</evidence>
<dbReference type="InterPro" id="IPR043502">
    <property type="entry name" value="DNA/RNA_pol_sf"/>
</dbReference>
<keyword evidence="10" id="KW-0695">RNA-directed DNA polymerase</keyword>
<keyword evidence="7" id="KW-0460">Magnesium</keyword>
<evidence type="ECO:0000256" key="5">
    <source>
        <dbReference type="ARBA" id="ARBA00022759"/>
    </source>
</evidence>
<feature type="region of interest" description="Disordered" evidence="13">
    <location>
        <begin position="544"/>
        <end position="666"/>
    </location>
</feature>
<feature type="compositionally biased region" description="Polar residues" evidence="13">
    <location>
        <begin position="649"/>
        <end position="666"/>
    </location>
</feature>
<dbReference type="HOGENOM" id="CLU_000999_0_0_1"/>
<evidence type="ECO:0000256" key="8">
    <source>
        <dbReference type="ARBA" id="ARBA00022884"/>
    </source>
</evidence>
<feature type="compositionally biased region" description="Polar residues" evidence="13">
    <location>
        <begin position="301"/>
        <end position="310"/>
    </location>
</feature>
<keyword evidence="8" id="KW-0694">RNA-binding</keyword>